<protein>
    <submittedName>
        <fullName evidence="5">P-loop NTPase</fullName>
    </submittedName>
</protein>
<feature type="compositionally biased region" description="Basic and acidic residues" evidence="3">
    <location>
        <begin position="50"/>
        <end position="59"/>
    </location>
</feature>
<evidence type="ECO:0000313" key="5">
    <source>
        <dbReference type="EMBL" id="MWG33903.1"/>
    </source>
</evidence>
<dbReference type="EMBL" id="WSZK01000012">
    <property type="protein sequence ID" value="MWG33903.1"/>
    <property type="molecule type" value="Genomic_DNA"/>
</dbReference>
<dbReference type="Proteomes" id="UP000451471">
    <property type="component" value="Unassembled WGS sequence"/>
</dbReference>
<dbReference type="SUPFAM" id="SSF52540">
    <property type="entry name" value="P-loop containing nucleoside triphosphate hydrolases"/>
    <property type="match status" value="1"/>
</dbReference>
<dbReference type="Gene3D" id="3.40.50.300">
    <property type="entry name" value="P-loop containing nucleotide triphosphate hydrolases"/>
    <property type="match status" value="1"/>
</dbReference>
<dbReference type="PANTHER" id="PTHR43384:SF6">
    <property type="entry name" value="SEPTUM SITE-DETERMINING PROTEIN MIND HOMOLOG, CHLOROPLASTIC"/>
    <property type="match status" value="1"/>
</dbReference>
<keyword evidence="1" id="KW-0547">Nucleotide-binding</keyword>
<dbReference type="InterPro" id="IPR027417">
    <property type="entry name" value="P-loop_NTPase"/>
</dbReference>
<dbReference type="AlphaFoldDB" id="A0A6B0GMD7"/>
<dbReference type="GO" id="GO:0051782">
    <property type="term" value="P:negative regulation of cell division"/>
    <property type="evidence" value="ECO:0007669"/>
    <property type="project" value="TreeGrafter"/>
</dbReference>
<keyword evidence="2" id="KW-0067">ATP-binding</keyword>
<evidence type="ECO:0000256" key="3">
    <source>
        <dbReference type="SAM" id="MobiDB-lite"/>
    </source>
</evidence>
<reference evidence="5 6" key="1">
    <citation type="submission" date="2019-12" db="EMBL/GenBank/DDBJ databases">
        <title>Halocatena pleomorpha gen. nov. sp. nov., an extremely halophilic archaeon of family Halobacteriaceae isolated from saltpan soil.</title>
        <authorList>
            <person name="Pal Y."/>
            <person name="Verma A."/>
            <person name="Krishnamurthi S."/>
            <person name="Kumar P."/>
        </authorList>
    </citation>
    <scope>NUCLEOTIDE SEQUENCE [LARGE SCALE GENOMIC DNA]</scope>
    <source>
        <strain evidence="5 6">JCM 16495</strain>
    </source>
</reference>
<evidence type="ECO:0000259" key="4">
    <source>
        <dbReference type="Pfam" id="PF01656"/>
    </source>
</evidence>
<dbReference type="InterPro" id="IPR002586">
    <property type="entry name" value="CobQ/CobB/MinD/ParA_Nub-bd_dom"/>
</dbReference>
<evidence type="ECO:0000313" key="6">
    <source>
        <dbReference type="Proteomes" id="UP000451471"/>
    </source>
</evidence>
<comment type="caution">
    <text evidence="5">The sequence shown here is derived from an EMBL/GenBank/DDBJ whole genome shotgun (WGS) entry which is preliminary data.</text>
</comment>
<dbReference type="Pfam" id="PF01656">
    <property type="entry name" value="CbiA"/>
    <property type="match status" value="1"/>
</dbReference>
<sequence length="203" mass="21151">MLAVTGGKGGVGKTTTTLGLARALGRRGESVVVVDADRDLPNLARMADVPTDRTTDPSPHRPTGVPDPVVPSVRILTAPRERAATRRLLRTLDGRPGRVLVDCPAGAGRDAVTPLALAARSVVVSTPAPADVRDAAKSVAMARTLDAPPVASTLTGRDDSVTALERVLPTPCIAVPRAETPLETASVTERYRELSECATLRNG</sequence>
<feature type="region of interest" description="Disordered" evidence="3">
    <location>
        <begin position="48"/>
        <end position="70"/>
    </location>
</feature>
<dbReference type="GO" id="GO:0016887">
    <property type="term" value="F:ATP hydrolysis activity"/>
    <property type="evidence" value="ECO:0007669"/>
    <property type="project" value="TreeGrafter"/>
</dbReference>
<keyword evidence="6" id="KW-1185">Reference proteome</keyword>
<accession>A0A6B0GMD7</accession>
<dbReference type="PANTHER" id="PTHR43384">
    <property type="entry name" value="SEPTUM SITE-DETERMINING PROTEIN MIND HOMOLOG, CHLOROPLASTIC-RELATED"/>
    <property type="match status" value="1"/>
</dbReference>
<dbReference type="InterPro" id="IPR050625">
    <property type="entry name" value="ParA/MinD_ATPase"/>
</dbReference>
<feature type="domain" description="CobQ/CobB/MinD/ParA nucleotide binding" evidence="4">
    <location>
        <begin position="2"/>
        <end position="134"/>
    </location>
</feature>
<dbReference type="RefSeq" id="WP_158203626.1">
    <property type="nucleotide sequence ID" value="NZ_WSZK01000012.1"/>
</dbReference>
<organism evidence="5 6">
    <name type="scientific">Halomarina oriensis</name>
    <dbReference type="NCBI Taxonomy" id="671145"/>
    <lineage>
        <taxon>Archaea</taxon>
        <taxon>Methanobacteriati</taxon>
        <taxon>Methanobacteriota</taxon>
        <taxon>Stenosarchaea group</taxon>
        <taxon>Halobacteria</taxon>
        <taxon>Halobacteriales</taxon>
        <taxon>Natronomonadaceae</taxon>
        <taxon>Halomarina</taxon>
    </lineage>
</organism>
<evidence type="ECO:0000256" key="2">
    <source>
        <dbReference type="ARBA" id="ARBA00022840"/>
    </source>
</evidence>
<dbReference type="GO" id="GO:0009898">
    <property type="term" value="C:cytoplasmic side of plasma membrane"/>
    <property type="evidence" value="ECO:0007669"/>
    <property type="project" value="TreeGrafter"/>
</dbReference>
<evidence type="ECO:0000256" key="1">
    <source>
        <dbReference type="ARBA" id="ARBA00022741"/>
    </source>
</evidence>
<gene>
    <name evidence="5" type="ORF">GQS65_05240</name>
</gene>
<proteinExistence type="predicted"/>
<name>A0A6B0GMD7_9EURY</name>
<dbReference type="GO" id="GO:0005829">
    <property type="term" value="C:cytosol"/>
    <property type="evidence" value="ECO:0007669"/>
    <property type="project" value="TreeGrafter"/>
</dbReference>
<dbReference type="GO" id="GO:0005524">
    <property type="term" value="F:ATP binding"/>
    <property type="evidence" value="ECO:0007669"/>
    <property type="project" value="UniProtKB-KW"/>
</dbReference>
<dbReference type="OrthoDB" id="238619at2157"/>